<keyword evidence="8" id="KW-1278">Translocase</keyword>
<keyword evidence="1 8" id="KW-0813">Transport</keyword>
<evidence type="ECO:0000256" key="1">
    <source>
        <dbReference type="ARBA" id="ARBA00022448"/>
    </source>
</evidence>
<reference evidence="12" key="1">
    <citation type="submission" date="2020-03" db="EMBL/GenBank/DDBJ databases">
        <title>Complete genome sequence of sulfur-oxidizing bacterium skT11.</title>
        <authorList>
            <person name="Kanda M."/>
            <person name="Kojima H."/>
            <person name="Fukui M."/>
        </authorList>
    </citation>
    <scope>NUCLEOTIDE SEQUENCE [LARGE SCALE GENOMIC DNA]</scope>
    <source>
        <strain evidence="12">skT11</strain>
    </source>
</reference>
<dbReference type="Pfam" id="PF13375">
    <property type="entry name" value="RnfC_N"/>
    <property type="match status" value="1"/>
</dbReference>
<dbReference type="Pfam" id="PF01512">
    <property type="entry name" value="Complex1_51K"/>
    <property type="match status" value="1"/>
</dbReference>
<keyword evidence="8" id="KW-0997">Cell inner membrane</keyword>
<dbReference type="InterPro" id="IPR019554">
    <property type="entry name" value="Soluble_ligand-bd"/>
</dbReference>
<keyword evidence="5 8" id="KW-0249">Electron transport</keyword>
<feature type="domain" description="4Fe-4S ferredoxin-type" evidence="10">
    <location>
        <begin position="399"/>
        <end position="428"/>
    </location>
</feature>
<dbReference type="RefSeq" id="WP_173068691.1">
    <property type="nucleotide sequence ID" value="NZ_AP022853.1"/>
</dbReference>
<keyword evidence="12" id="KW-1185">Reference proteome</keyword>
<evidence type="ECO:0000313" key="11">
    <source>
        <dbReference type="EMBL" id="BCB28770.1"/>
    </source>
</evidence>
<feature type="binding site" evidence="8">
    <location>
        <position position="379"/>
    </location>
    <ligand>
        <name>[4Fe-4S] cluster</name>
        <dbReference type="ChEBI" id="CHEBI:49883"/>
        <label>2</label>
    </ligand>
</feature>
<comment type="subunit">
    <text evidence="8">The complex is composed of six subunits: RnfA, RnfB, RnfC, RnfD, RnfE and RnfG.</text>
</comment>
<dbReference type="GO" id="GO:0005886">
    <property type="term" value="C:plasma membrane"/>
    <property type="evidence" value="ECO:0007669"/>
    <property type="project" value="UniProtKB-SubCell"/>
</dbReference>
<comment type="subcellular location">
    <subcellularLocation>
        <location evidence="8">Cell inner membrane</location>
        <topology evidence="8">Peripheral membrane protein</topology>
    </subcellularLocation>
</comment>
<comment type="similarity">
    <text evidence="8">Belongs to the 4Fe4S bacterial-type ferredoxin family. RnfC subfamily.</text>
</comment>
<dbReference type="SUPFAM" id="SSF46548">
    <property type="entry name" value="alpha-helical ferredoxin"/>
    <property type="match status" value="1"/>
</dbReference>
<feature type="binding site" evidence="8">
    <location>
        <position position="375"/>
    </location>
    <ligand>
        <name>[4Fe-4S] cluster</name>
        <dbReference type="ChEBI" id="CHEBI:49883"/>
        <label>1</label>
    </ligand>
</feature>
<dbReference type="Pfam" id="PF10531">
    <property type="entry name" value="SLBB"/>
    <property type="match status" value="1"/>
</dbReference>
<feature type="binding site" evidence="8">
    <location>
        <position position="418"/>
    </location>
    <ligand>
        <name>[4Fe-4S] cluster</name>
        <dbReference type="ChEBI" id="CHEBI:49883"/>
        <label>1</label>
    </ligand>
</feature>
<evidence type="ECO:0000256" key="5">
    <source>
        <dbReference type="ARBA" id="ARBA00022982"/>
    </source>
</evidence>
<comment type="function">
    <text evidence="8">Part of a membrane-bound complex that couples electron transfer with translocation of ions across the membrane.</text>
</comment>
<dbReference type="InterPro" id="IPR010208">
    <property type="entry name" value="Ion_transpt_RnfC/RsxC"/>
</dbReference>
<dbReference type="GO" id="GO:0051539">
    <property type="term" value="F:4 iron, 4 sulfur cluster binding"/>
    <property type="evidence" value="ECO:0007669"/>
    <property type="project" value="UniProtKB-KW"/>
</dbReference>
<feature type="binding site" evidence="8">
    <location>
        <position position="408"/>
    </location>
    <ligand>
        <name>[4Fe-4S] cluster</name>
        <dbReference type="ChEBI" id="CHEBI:49883"/>
        <label>2</label>
    </ligand>
</feature>
<feature type="binding site" evidence="8">
    <location>
        <position position="369"/>
    </location>
    <ligand>
        <name>[4Fe-4S] cluster</name>
        <dbReference type="ChEBI" id="CHEBI:49883"/>
        <label>1</label>
    </ligand>
</feature>
<feature type="binding site" evidence="8">
    <location>
        <position position="372"/>
    </location>
    <ligand>
        <name>[4Fe-4S] cluster</name>
        <dbReference type="ChEBI" id="CHEBI:49883"/>
        <label>1</label>
    </ligand>
</feature>
<dbReference type="InterPro" id="IPR017900">
    <property type="entry name" value="4Fe4S_Fe_S_CS"/>
</dbReference>
<proteinExistence type="inferred from homology"/>
<gene>
    <name evidence="8 11" type="primary">rnfC</name>
    <name evidence="11" type="ORF">SKTS_36560</name>
</gene>
<keyword evidence="3 8" id="KW-0479">Metal-binding</keyword>
<dbReference type="InterPro" id="IPR026902">
    <property type="entry name" value="RnfC_N"/>
</dbReference>
<keyword evidence="4 8" id="KW-0677">Repeat</keyword>
<evidence type="ECO:0000256" key="6">
    <source>
        <dbReference type="ARBA" id="ARBA00023004"/>
    </source>
</evidence>
<dbReference type="PROSITE" id="PS51379">
    <property type="entry name" value="4FE4S_FER_2"/>
    <property type="match status" value="2"/>
</dbReference>
<dbReference type="PROSITE" id="PS00198">
    <property type="entry name" value="4FE4S_FER_1"/>
    <property type="match status" value="1"/>
</dbReference>
<evidence type="ECO:0000313" key="12">
    <source>
        <dbReference type="Proteomes" id="UP000502260"/>
    </source>
</evidence>
<dbReference type="Proteomes" id="UP000502260">
    <property type="component" value="Chromosome"/>
</dbReference>
<evidence type="ECO:0000256" key="3">
    <source>
        <dbReference type="ARBA" id="ARBA00022723"/>
    </source>
</evidence>
<feature type="binding site" evidence="8">
    <location>
        <position position="411"/>
    </location>
    <ligand>
        <name>[4Fe-4S] cluster</name>
        <dbReference type="ChEBI" id="CHEBI:49883"/>
        <label>2</label>
    </ligand>
</feature>
<keyword evidence="2 8" id="KW-0004">4Fe-4S</keyword>
<dbReference type="InterPro" id="IPR011538">
    <property type="entry name" value="Nuo51_FMN-bd"/>
</dbReference>
<dbReference type="NCBIfam" id="TIGR01945">
    <property type="entry name" value="rnfC"/>
    <property type="match status" value="1"/>
</dbReference>
<evidence type="ECO:0000256" key="4">
    <source>
        <dbReference type="ARBA" id="ARBA00022737"/>
    </source>
</evidence>
<evidence type="ECO:0000256" key="2">
    <source>
        <dbReference type="ARBA" id="ARBA00022485"/>
    </source>
</evidence>
<dbReference type="KEGG" id="slac:SKTS_36560"/>
<organism evidence="11 12">
    <name type="scientific">Sulfurimicrobium lacus</name>
    <dbReference type="NCBI Taxonomy" id="2715678"/>
    <lineage>
        <taxon>Bacteria</taxon>
        <taxon>Pseudomonadati</taxon>
        <taxon>Pseudomonadota</taxon>
        <taxon>Betaproteobacteria</taxon>
        <taxon>Nitrosomonadales</taxon>
        <taxon>Sulfuricellaceae</taxon>
        <taxon>Sulfurimicrobium</taxon>
    </lineage>
</organism>
<feature type="coiled-coil region" evidence="9">
    <location>
        <begin position="438"/>
        <end position="472"/>
    </location>
</feature>
<keyword evidence="6 8" id="KW-0408">Iron</keyword>
<dbReference type="AlphaFoldDB" id="A0A6F8VHE2"/>
<comment type="cofactor">
    <cofactor evidence="8">
        <name>[4Fe-4S] cluster</name>
        <dbReference type="ChEBI" id="CHEBI:49883"/>
    </cofactor>
    <text evidence="8">Binds 2 [4Fe-4S] clusters per subunit.</text>
</comment>
<accession>A0A6F8VHE2</accession>
<evidence type="ECO:0000256" key="7">
    <source>
        <dbReference type="ARBA" id="ARBA00023014"/>
    </source>
</evidence>
<dbReference type="EC" id="7.-.-.-" evidence="8"/>
<protein>
    <recommendedName>
        <fullName evidence="8">Ion-translocating oxidoreductase complex subunit C</fullName>
        <ecNumber evidence="8">7.-.-.-</ecNumber>
    </recommendedName>
    <alternativeName>
        <fullName evidence="8">Rnf electron transport complex subunit C</fullName>
    </alternativeName>
</protein>
<evidence type="ECO:0000256" key="9">
    <source>
        <dbReference type="SAM" id="Coils"/>
    </source>
</evidence>
<dbReference type="NCBIfam" id="NF003454">
    <property type="entry name" value="PRK05035.1"/>
    <property type="match status" value="1"/>
</dbReference>
<dbReference type="GO" id="GO:0022900">
    <property type="term" value="P:electron transport chain"/>
    <property type="evidence" value="ECO:0007669"/>
    <property type="project" value="UniProtKB-UniRule"/>
</dbReference>
<dbReference type="PANTHER" id="PTHR43034:SF2">
    <property type="entry name" value="ION-TRANSLOCATING OXIDOREDUCTASE COMPLEX SUBUNIT C"/>
    <property type="match status" value="1"/>
</dbReference>
<dbReference type="SUPFAM" id="SSF142019">
    <property type="entry name" value="Nqo1 FMN-binding domain-like"/>
    <property type="match status" value="1"/>
</dbReference>
<keyword evidence="8" id="KW-0472">Membrane</keyword>
<keyword evidence="9" id="KW-0175">Coiled coil</keyword>
<dbReference type="Gene3D" id="3.40.50.11540">
    <property type="entry name" value="NADH-ubiquinone oxidoreductase 51kDa subunit"/>
    <property type="match status" value="1"/>
</dbReference>
<keyword evidence="7 8" id="KW-0411">Iron-sulfur</keyword>
<sequence>MKLFPIRGGIHPDYRKEQTSEKAIVALPLPELLYIPLQQHIGAPAEALVQAGDLVRKGQLIARSQGGISAPQHAPTSGRITAVADIPAPHPSGLPQPTIILEPDGREVWTDLPEPIADPLNADPQTIRERVAQSGIVGMGGAAFPSAVKLDLGTRYKLEILLLNGAECEPYLTCDDRVMREHADEVIDGARIMAHTLGVKKIVIAIEQNKPQALAAMSSAASTFSEVEVVGVPVQYPMGSERHLVQAITGRETPAKKLTADIGVVVHNVATARAVHQAVRFGRPLLGRVVTVSGGAVREPNNIEAPIGARVADLVAFCGGFSGAPASLVNGGPMMGQPLPGLEVPVVKGMSGILALTAGEVNEQPVSACIRCGTCVTICPCGLVPVEMAAFIRKDNFEVAARLGVMDCVSCGSCSWVCPSHIPLVHYFNYAKGMINALERERRKNERVKTLAEAHNARMEKLEIAAEAKRAAVAARKANLAAATAEEKTNA</sequence>
<dbReference type="GO" id="GO:0046872">
    <property type="term" value="F:metal ion binding"/>
    <property type="evidence" value="ECO:0007669"/>
    <property type="project" value="UniProtKB-KW"/>
</dbReference>
<feature type="binding site" evidence="8">
    <location>
        <position position="414"/>
    </location>
    <ligand>
        <name>[4Fe-4S] cluster</name>
        <dbReference type="ChEBI" id="CHEBI:49883"/>
        <label>2</label>
    </ligand>
</feature>
<dbReference type="PANTHER" id="PTHR43034">
    <property type="entry name" value="ION-TRANSLOCATING OXIDOREDUCTASE COMPLEX SUBUNIT C"/>
    <property type="match status" value="1"/>
</dbReference>
<feature type="domain" description="4Fe-4S ferredoxin-type" evidence="10">
    <location>
        <begin position="359"/>
        <end position="389"/>
    </location>
</feature>
<dbReference type="EMBL" id="AP022853">
    <property type="protein sequence ID" value="BCB28770.1"/>
    <property type="molecule type" value="Genomic_DNA"/>
</dbReference>
<name>A0A6F8VHE2_9PROT</name>
<dbReference type="InterPro" id="IPR017896">
    <property type="entry name" value="4Fe4S_Fe-S-bd"/>
</dbReference>
<keyword evidence="8" id="KW-1003">Cell membrane</keyword>
<dbReference type="GO" id="GO:0009055">
    <property type="term" value="F:electron transfer activity"/>
    <property type="evidence" value="ECO:0007669"/>
    <property type="project" value="InterPro"/>
</dbReference>
<dbReference type="Pfam" id="PF12838">
    <property type="entry name" value="Fer4_7"/>
    <property type="match status" value="1"/>
</dbReference>
<evidence type="ECO:0000259" key="10">
    <source>
        <dbReference type="PROSITE" id="PS51379"/>
    </source>
</evidence>
<dbReference type="HAMAP" id="MF_00461">
    <property type="entry name" value="RsxC_RnfC"/>
    <property type="match status" value="1"/>
</dbReference>
<dbReference type="Gene3D" id="3.30.70.20">
    <property type="match status" value="1"/>
</dbReference>
<evidence type="ECO:0000256" key="8">
    <source>
        <dbReference type="HAMAP-Rule" id="MF_00461"/>
    </source>
</evidence>
<dbReference type="InterPro" id="IPR037225">
    <property type="entry name" value="Nuo51_FMN-bd_sf"/>
</dbReference>